<protein>
    <recommendedName>
        <fullName evidence="2">Fimbrial-type adhesion domain-containing protein</fullName>
    </recommendedName>
</protein>
<gene>
    <name evidence="3" type="ORF">WI41_22915</name>
</gene>
<name>A0AAP1C0M8_9BURK</name>
<dbReference type="AlphaFoldDB" id="A0AAP1C0M8"/>
<dbReference type="GO" id="GO:0043709">
    <property type="term" value="P:cell adhesion involved in single-species biofilm formation"/>
    <property type="evidence" value="ECO:0007669"/>
    <property type="project" value="TreeGrafter"/>
</dbReference>
<dbReference type="Proteomes" id="UP000056450">
    <property type="component" value="Unassembled WGS sequence"/>
</dbReference>
<dbReference type="GO" id="GO:0009289">
    <property type="term" value="C:pilus"/>
    <property type="evidence" value="ECO:0007669"/>
    <property type="project" value="InterPro"/>
</dbReference>
<dbReference type="InterPro" id="IPR000259">
    <property type="entry name" value="Adhesion_dom_fimbrial"/>
</dbReference>
<organism evidence="3 4">
    <name type="scientific">Burkholderia latens</name>
    <dbReference type="NCBI Taxonomy" id="488446"/>
    <lineage>
        <taxon>Bacteria</taxon>
        <taxon>Pseudomonadati</taxon>
        <taxon>Pseudomonadota</taxon>
        <taxon>Betaproteobacteria</taxon>
        <taxon>Burkholderiales</taxon>
        <taxon>Burkholderiaceae</taxon>
        <taxon>Burkholderia</taxon>
        <taxon>Burkholderia cepacia complex</taxon>
    </lineage>
</organism>
<evidence type="ECO:0000313" key="4">
    <source>
        <dbReference type="Proteomes" id="UP000056450"/>
    </source>
</evidence>
<reference evidence="3 4" key="1">
    <citation type="submission" date="2015-11" db="EMBL/GenBank/DDBJ databases">
        <title>Expanding the genomic diversity of Burkholderia species for the development of highly accurate diagnostics.</title>
        <authorList>
            <person name="Sahl J."/>
            <person name="Keim P."/>
            <person name="Wagner D."/>
        </authorList>
    </citation>
    <scope>NUCLEOTIDE SEQUENCE [LARGE SCALE GENOMIC DNA]</scope>
    <source>
        <strain evidence="3 4">RF32-BP12</strain>
    </source>
</reference>
<keyword evidence="1" id="KW-0732">Signal</keyword>
<comment type="caution">
    <text evidence="3">The sequence shown here is derived from an EMBL/GenBank/DDBJ whole genome shotgun (WGS) entry which is preliminary data.</text>
</comment>
<dbReference type="InterPro" id="IPR008966">
    <property type="entry name" value="Adhesion_dom_sf"/>
</dbReference>
<dbReference type="SUPFAM" id="SSF49401">
    <property type="entry name" value="Bacterial adhesins"/>
    <property type="match status" value="1"/>
</dbReference>
<dbReference type="InterPro" id="IPR050263">
    <property type="entry name" value="Bact_Fimbrial_Adh_Pro"/>
</dbReference>
<dbReference type="Gene3D" id="2.60.40.1090">
    <property type="entry name" value="Fimbrial-type adhesion domain"/>
    <property type="match status" value="1"/>
</dbReference>
<evidence type="ECO:0000259" key="2">
    <source>
        <dbReference type="Pfam" id="PF00419"/>
    </source>
</evidence>
<dbReference type="PANTHER" id="PTHR33420:SF3">
    <property type="entry name" value="FIMBRIAL SUBUNIT ELFA"/>
    <property type="match status" value="1"/>
</dbReference>
<dbReference type="EMBL" id="LOTQ01000031">
    <property type="protein sequence ID" value="KVA03711.1"/>
    <property type="molecule type" value="Genomic_DNA"/>
</dbReference>
<feature type="domain" description="Fimbrial-type adhesion" evidence="2">
    <location>
        <begin position="2"/>
        <end position="146"/>
    </location>
</feature>
<dbReference type="InterPro" id="IPR036937">
    <property type="entry name" value="Adhesion_dom_fimbrial_sf"/>
</dbReference>
<sequence>MISGTVKFTRGTCSLRAGDDNRTVPLPRVVTQKLPAVAGTAGRVPFSLQVQNCDIGVKGASFTFSGTPDSNDTNAFANTGTARGIAVYLRNADGNKLIRPTGQEGNVAPVSANVGKLALNAEYVVTRPAVNPGTVRALATFGITYQ</sequence>
<accession>A0AAP1C0M8</accession>
<proteinExistence type="predicted"/>
<dbReference type="Pfam" id="PF00419">
    <property type="entry name" value="Fimbrial"/>
    <property type="match status" value="1"/>
</dbReference>
<dbReference type="PANTHER" id="PTHR33420">
    <property type="entry name" value="FIMBRIAL SUBUNIT ELFA-RELATED"/>
    <property type="match status" value="1"/>
</dbReference>
<evidence type="ECO:0000256" key="1">
    <source>
        <dbReference type="ARBA" id="ARBA00022729"/>
    </source>
</evidence>
<evidence type="ECO:0000313" key="3">
    <source>
        <dbReference type="EMBL" id="KVA03711.1"/>
    </source>
</evidence>